<keyword evidence="5 14" id="KW-0812">Transmembrane</keyword>
<dbReference type="GO" id="GO:0004930">
    <property type="term" value="F:G protein-coupled receptor activity"/>
    <property type="evidence" value="ECO:0007669"/>
    <property type="project" value="UniProtKB-KW"/>
</dbReference>
<evidence type="ECO:0000256" key="7">
    <source>
        <dbReference type="ARBA" id="ARBA00023040"/>
    </source>
</evidence>
<organism evidence="16 17">
    <name type="scientific">Otolemur garnettii</name>
    <name type="common">Small-eared galago</name>
    <name type="synonym">Garnett's greater bushbaby</name>
    <dbReference type="NCBI Taxonomy" id="30611"/>
    <lineage>
        <taxon>Eukaryota</taxon>
        <taxon>Metazoa</taxon>
        <taxon>Chordata</taxon>
        <taxon>Craniata</taxon>
        <taxon>Vertebrata</taxon>
        <taxon>Euteleostomi</taxon>
        <taxon>Mammalia</taxon>
        <taxon>Eutheria</taxon>
        <taxon>Euarchontoglires</taxon>
        <taxon>Primates</taxon>
        <taxon>Strepsirrhini</taxon>
        <taxon>Lorisiformes</taxon>
        <taxon>Galagidae</taxon>
        <taxon>Otolemur</taxon>
    </lineage>
</organism>
<feature type="transmembrane region" description="Helical" evidence="15">
    <location>
        <begin position="272"/>
        <end position="290"/>
    </location>
</feature>
<reference evidence="16" key="3">
    <citation type="submission" date="2025-09" db="UniProtKB">
        <authorList>
            <consortium name="Ensembl"/>
        </authorList>
    </citation>
    <scope>IDENTIFICATION</scope>
</reference>
<proteinExistence type="inferred from homology"/>
<dbReference type="STRING" id="30611.ENSOGAP00000020466"/>
<protein>
    <recommendedName>
        <fullName evidence="14">Taste receptor type 2</fullName>
    </recommendedName>
</protein>
<feature type="transmembrane region" description="Helical" evidence="15">
    <location>
        <begin position="92"/>
        <end position="113"/>
    </location>
</feature>
<dbReference type="EMBL" id="AAQR03083262">
    <property type="status" value="NOT_ANNOTATED_CDS"/>
    <property type="molecule type" value="Genomic_DNA"/>
</dbReference>
<feature type="transmembrane region" description="Helical" evidence="15">
    <location>
        <begin position="238"/>
        <end position="260"/>
    </location>
</feature>
<comment type="similarity">
    <text evidence="2 13">Belongs to the G-protein coupled receptor T2R family.</text>
</comment>
<evidence type="ECO:0000256" key="6">
    <source>
        <dbReference type="ARBA" id="ARBA00022989"/>
    </source>
</evidence>
<dbReference type="GO" id="GO:0005886">
    <property type="term" value="C:plasma membrane"/>
    <property type="evidence" value="ECO:0007669"/>
    <property type="project" value="UniProtKB-ARBA"/>
</dbReference>
<feature type="transmembrane region" description="Helical" evidence="15">
    <location>
        <begin position="45"/>
        <end position="72"/>
    </location>
</feature>
<dbReference type="Pfam" id="PF05296">
    <property type="entry name" value="TAS2R"/>
    <property type="match status" value="1"/>
</dbReference>
<dbReference type="GO" id="GO:0033038">
    <property type="term" value="F:bitter taste receptor activity"/>
    <property type="evidence" value="ECO:0007669"/>
    <property type="project" value="InterPro"/>
</dbReference>
<feature type="transmembrane region" description="Helical" evidence="15">
    <location>
        <begin position="6"/>
        <end position="33"/>
    </location>
</feature>
<evidence type="ECO:0000256" key="5">
    <source>
        <dbReference type="ARBA" id="ARBA00022692"/>
    </source>
</evidence>
<evidence type="ECO:0000313" key="17">
    <source>
        <dbReference type="Proteomes" id="UP000005225"/>
    </source>
</evidence>
<keyword evidence="9 14" id="KW-0675">Receptor</keyword>
<keyword evidence="7 14" id="KW-0297">G-protein coupled receptor</keyword>
<dbReference type="AlphaFoldDB" id="H0XWH3"/>
<feature type="transmembrane region" description="Helical" evidence="15">
    <location>
        <begin position="180"/>
        <end position="206"/>
    </location>
</feature>
<evidence type="ECO:0000256" key="11">
    <source>
        <dbReference type="ARBA" id="ARBA00023224"/>
    </source>
</evidence>
<keyword evidence="11 14" id="KW-0807">Transducer</keyword>
<dbReference type="Proteomes" id="UP000005225">
    <property type="component" value="Unassembled WGS sequence"/>
</dbReference>
<dbReference type="PANTHER" id="PTHR11394">
    <property type="entry name" value="TASTE RECEPTOR TYPE 2"/>
    <property type="match status" value="1"/>
</dbReference>
<reference evidence="17" key="1">
    <citation type="submission" date="2011-03" db="EMBL/GenBank/DDBJ databases">
        <title>Version 3 of the genome sequence of Otolemur garnettii (Bushbaby).</title>
        <authorList>
            <consortium name="The Broad Institute Genome Sequencing Platform"/>
            <person name="Di Palma F."/>
            <person name="Johnson J."/>
            <person name="Lander E.S."/>
            <person name="Lindblad-Toh K."/>
            <person name="Jaffe D.B."/>
            <person name="Gnerre S."/>
            <person name="MacCallum I."/>
            <person name="Przybylski D."/>
            <person name="Ribeiro F.J."/>
            <person name="Burton J.N."/>
            <person name="Walker B.J."/>
            <person name="Sharpe T."/>
            <person name="Hall G."/>
        </authorList>
    </citation>
    <scope>NUCLEOTIDE SEQUENCE [LARGE SCALE GENOMIC DNA]</scope>
</reference>
<evidence type="ECO:0000256" key="1">
    <source>
        <dbReference type="ARBA" id="ARBA00004141"/>
    </source>
</evidence>
<evidence type="ECO:0000256" key="9">
    <source>
        <dbReference type="ARBA" id="ARBA00023170"/>
    </source>
</evidence>
<evidence type="ECO:0000256" key="4">
    <source>
        <dbReference type="ARBA" id="ARBA00022606"/>
    </source>
</evidence>
<dbReference type="Gene3D" id="1.20.1070.10">
    <property type="entry name" value="Rhodopsin 7-helix transmembrane proteins"/>
    <property type="match status" value="1"/>
</dbReference>
<evidence type="ECO:0000256" key="3">
    <source>
        <dbReference type="ARBA" id="ARBA00022480"/>
    </source>
</evidence>
<dbReference type="InterPro" id="IPR007960">
    <property type="entry name" value="TAS2R"/>
</dbReference>
<dbReference type="Ensembl" id="ENSOGAT00000026419.1">
    <property type="protein sequence ID" value="ENSOGAP00000020466.1"/>
    <property type="gene ID" value="ENSOGAG00000033871.1"/>
</dbReference>
<keyword evidence="3 14" id="KW-0919">Taste</keyword>
<sequence length="315" mass="36701">PMQSALTIFFMLLFSLLCLLGILANSFIVLVLGKQWLRCGRLLPLDTILISLGASRFCLQWVGLVHNFYYYTHMGEYTRNLSRQLFGLHWDFLNSANFWFCTWLSVLFCLKIANITHPTFLWLKWRFPEVVPQLLLGSVLVSIIVTLLFFWGNHTLYQGCSIRECFGNMTYQEWNKRMEIYYFLPLKLVTLSIPFSIFLVSMALLIHSLRRHIQRMRQSGHILQDPNTQAHTRALQSLISFLILYALSFVSLMIDAAGFFSSESQWYWPWQIISYLSISVHPCILIFSNIKLQGTFRQLLLLAKGFCVALTQSPR</sequence>
<dbReference type="PANTHER" id="PTHR11394:SF73">
    <property type="entry name" value="TASTE RECEPTOR TYPE 2 MEMBER 41"/>
    <property type="match status" value="1"/>
</dbReference>
<dbReference type="FunFam" id="1.20.1070.10:FF:000055">
    <property type="entry name" value="Taste receptor type 2"/>
    <property type="match status" value="1"/>
</dbReference>
<dbReference type="FunCoup" id="H0XWH3">
    <property type="interactions" value="296"/>
</dbReference>
<evidence type="ECO:0000256" key="12">
    <source>
        <dbReference type="ARBA" id="ARBA00024847"/>
    </source>
</evidence>
<feature type="transmembrane region" description="Helical" evidence="15">
    <location>
        <begin position="134"/>
        <end position="152"/>
    </location>
</feature>
<dbReference type="OMA" id="FCLQWVG"/>
<keyword evidence="6 15" id="KW-1133">Transmembrane helix</keyword>
<evidence type="ECO:0000256" key="8">
    <source>
        <dbReference type="ARBA" id="ARBA00023136"/>
    </source>
</evidence>
<keyword evidence="4 14" id="KW-0716">Sensory transduction</keyword>
<evidence type="ECO:0000256" key="15">
    <source>
        <dbReference type="SAM" id="Phobius"/>
    </source>
</evidence>
<reference evidence="16" key="2">
    <citation type="submission" date="2025-08" db="UniProtKB">
        <authorList>
            <consortium name="Ensembl"/>
        </authorList>
    </citation>
    <scope>IDENTIFICATION</scope>
</reference>
<dbReference type="GeneTree" id="ENSGT01150000286961"/>
<keyword evidence="8 14" id="KW-0472">Membrane</keyword>
<evidence type="ECO:0000256" key="13">
    <source>
        <dbReference type="RuleBase" id="RU004423"/>
    </source>
</evidence>
<dbReference type="InParanoid" id="H0XWH3"/>
<evidence type="ECO:0000256" key="10">
    <source>
        <dbReference type="ARBA" id="ARBA00023180"/>
    </source>
</evidence>
<evidence type="ECO:0000313" key="16">
    <source>
        <dbReference type="Ensembl" id="ENSOGAP00000020466.1"/>
    </source>
</evidence>
<gene>
    <name evidence="16" type="primary">LOC100965516</name>
</gene>
<keyword evidence="10" id="KW-0325">Glycoprotein</keyword>
<accession>H0XWH3</accession>
<comment type="function">
    <text evidence="12">Receptor that may play a role in the perception of bitterness and is gustducin-linked. May play a role in sensing the chemical composition of the gastrointestinal content. The activity of this receptor may stimulate alpha gustducin, mediate PLC-beta-2 activation and lead to the gating of TRPM5.</text>
</comment>
<dbReference type="eggNOG" id="ENOG502S2SI">
    <property type="taxonomic scope" value="Eukaryota"/>
</dbReference>
<dbReference type="SUPFAM" id="SSF81321">
    <property type="entry name" value="Family A G protein-coupled receptor-like"/>
    <property type="match status" value="1"/>
</dbReference>
<dbReference type="HOGENOM" id="CLU_072337_1_1_1"/>
<keyword evidence="17" id="KW-1185">Reference proteome</keyword>
<evidence type="ECO:0000256" key="2">
    <source>
        <dbReference type="ARBA" id="ARBA00007376"/>
    </source>
</evidence>
<name>H0XWH3_OTOGA</name>
<evidence type="ECO:0000256" key="14">
    <source>
        <dbReference type="RuleBase" id="RU004424"/>
    </source>
</evidence>
<comment type="subcellular location">
    <subcellularLocation>
        <location evidence="1 14">Membrane</location>
        <topology evidence="1 14">Multi-pass membrane protein</topology>
    </subcellularLocation>
</comment>